<dbReference type="EMBL" id="WIXE01014482">
    <property type="protein sequence ID" value="KAK5974248.1"/>
    <property type="molecule type" value="Genomic_DNA"/>
</dbReference>
<dbReference type="AlphaFoldDB" id="A0AAN8FQN7"/>
<keyword evidence="2" id="KW-1185">Reference proteome</keyword>
<sequence length="64" mass="6856">MSCVLIVIGSTAAGRGVLVIDHNKDNTTEKVTTCHASLYDLYSGRGQHGTRDFTFECGQPAQAI</sequence>
<name>A0AAN8FQN7_TRICO</name>
<comment type="caution">
    <text evidence="1">The sequence shown here is derived from an EMBL/GenBank/DDBJ whole genome shotgun (WGS) entry which is preliminary data.</text>
</comment>
<organism evidence="1 2">
    <name type="scientific">Trichostrongylus colubriformis</name>
    <name type="common">Black scour worm</name>
    <dbReference type="NCBI Taxonomy" id="6319"/>
    <lineage>
        <taxon>Eukaryota</taxon>
        <taxon>Metazoa</taxon>
        <taxon>Ecdysozoa</taxon>
        <taxon>Nematoda</taxon>
        <taxon>Chromadorea</taxon>
        <taxon>Rhabditida</taxon>
        <taxon>Rhabditina</taxon>
        <taxon>Rhabditomorpha</taxon>
        <taxon>Strongyloidea</taxon>
        <taxon>Trichostrongylidae</taxon>
        <taxon>Trichostrongylus</taxon>
    </lineage>
</organism>
<reference evidence="1 2" key="1">
    <citation type="submission" date="2019-10" db="EMBL/GenBank/DDBJ databases">
        <title>Assembly and Annotation for the nematode Trichostrongylus colubriformis.</title>
        <authorList>
            <person name="Martin J."/>
        </authorList>
    </citation>
    <scope>NUCLEOTIDE SEQUENCE [LARGE SCALE GENOMIC DNA]</scope>
    <source>
        <strain evidence="1">G859</strain>
        <tissue evidence="1">Whole worm</tissue>
    </source>
</reference>
<evidence type="ECO:0000313" key="2">
    <source>
        <dbReference type="Proteomes" id="UP001331761"/>
    </source>
</evidence>
<feature type="non-terminal residue" evidence="1">
    <location>
        <position position="64"/>
    </location>
</feature>
<accession>A0AAN8FQN7</accession>
<protein>
    <submittedName>
        <fullName evidence="1">Uncharacterized protein</fullName>
    </submittedName>
</protein>
<dbReference type="Proteomes" id="UP001331761">
    <property type="component" value="Unassembled WGS sequence"/>
</dbReference>
<gene>
    <name evidence="1" type="ORF">GCK32_020527</name>
</gene>
<evidence type="ECO:0000313" key="1">
    <source>
        <dbReference type="EMBL" id="KAK5974248.1"/>
    </source>
</evidence>
<proteinExistence type="predicted"/>